<evidence type="ECO:0000256" key="3">
    <source>
        <dbReference type="ARBA" id="ARBA00022989"/>
    </source>
</evidence>
<protein>
    <submittedName>
        <fullName evidence="7">DUF4282 domain-containing protein</fullName>
    </submittedName>
</protein>
<evidence type="ECO:0000256" key="2">
    <source>
        <dbReference type="ARBA" id="ARBA00022692"/>
    </source>
</evidence>
<dbReference type="RefSeq" id="WP_310547934.1">
    <property type="nucleotide sequence ID" value="NZ_JAVKGR010000004.1"/>
</dbReference>
<dbReference type="CDD" id="cd06261">
    <property type="entry name" value="TM_PBP2"/>
    <property type="match status" value="1"/>
</dbReference>
<evidence type="ECO:0000256" key="6">
    <source>
        <dbReference type="SAM" id="Phobius"/>
    </source>
</evidence>
<evidence type="ECO:0000256" key="5">
    <source>
        <dbReference type="SAM" id="MobiDB-lite"/>
    </source>
</evidence>
<name>A0ABU2DR85_9MICC</name>
<keyword evidence="8" id="KW-1185">Reference proteome</keyword>
<gene>
    <name evidence="7" type="ORF">RIL96_05085</name>
</gene>
<accession>A0ABU2DR85</accession>
<keyword evidence="2 6" id="KW-0812">Transmembrane</keyword>
<dbReference type="Pfam" id="PF14110">
    <property type="entry name" value="DUF4282"/>
    <property type="match status" value="1"/>
</dbReference>
<dbReference type="Proteomes" id="UP001251870">
    <property type="component" value="Unassembled WGS sequence"/>
</dbReference>
<feature type="compositionally biased region" description="Low complexity" evidence="5">
    <location>
        <begin position="123"/>
        <end position="154"/>
    </location>
</feature>
<evidence type="ECO:0000256" key="1">
    <source>
        <dbReference type="ARBA" id="ARBA00004141"/>
    </source>
</evidence>
<evidence type="ECO:0000313" key="7">
    <source>
        <dbReference type="EMBL" id="MDR8018936.1"/>
    </source>
</evidence>
<feature type="compositionally biased region" description="Low complexity" evidence="5">
    <location>
        <begin position="84"/>
        <end position="108"/>
    </location>
</feature>
<evidence type="ECO:0000313" key="8">
    <source>
        <dbReference type="Proteomes" id="UP001251870"/>
    </source>
</evidence>
<evidence type="ECO:0000256" key="4">
    <source>
        <dbReference type="ARBA" id="ARBA00023136"/>
    </source>
</evidence>
<comment type="caution">
    <text evidence="7">The sequence shown here is derived from an EMBL/GenBank/DDBJ whole genome shotgun (WGS) entry which is preliminary data.</text>
</comment>
<dbReference type="EMBL" id="JAVKGR010000004">
    <property type="protein sequence ID" value="MDR8018936.1"/>
    <property type="molecule type" value="Genomic_DNA"/>
</dbReference>
<feature type="transmembrane region" description="Helical" evidence="6">
    <location>
        <begin position="222"/>
        <end position="243"/>
    </location>
</feature>
<dbReference type="InterPro" id="IPR000515">
    <property type="entry name" value="MetI-like"/>
</dbReference>
<feature type="compositionally biased region" description="Polar residues" evidence="5">
    <location>
        <begin position="70"/>
        <end position="79"/>
    </location>
</feature>
<feature type="region of interest" description="Disordered" evidence="5">
    <location>
        <begin position="1"/>
        <end position="192"/>
    </location>
</feature>
<feature type="compositionally biased region" description="Low complexity" evidence="5">
    <location>
        <begin position="162"/>
        <end position="179"/>
    </location>
</feature>
<dbReference type="InterPro" id="IPR025557">
    <property type="entry name" value="DUF4282"/>
</dbReference>
<keyword evidence="3 6" id="KW-1133">Transmembrane helix</keyword>
<reference evidence="7 8" key="1">
    <citation type="submission" date="2023-09" db="EMBL/GenBank/DDBJ databases">
        <title>Description of three actinobacteria isolated from air of manufacturing shop in a pharmaceutical factory.</title>
        <authorList>
            <person name="Zhang D.-F."/>
        </authorList>
    </citation>
    <scope>NUCLEOTIDE SEQUENCE [LARGE SCALE GENOMIC DNA]</scope>
    <source>
        <strain evidence="7 8">LY-0111</strain>
    </source>
</reference>
<feature type="transmembrane region" description="Helical" evidence="6">
    <location>
        <begin position="249"/>
        <end position="272"/>
    </location>
</feature>
<sequence>MTQQPGDPQQPEENPEGAATGEQPTREHFAGEQPTTPQPDGPPREGGLPGSVELTEEDQAGYAQPPYGQQPLSAPQDTGQPVYGQSDVDQQGYGDQQGHGQPVYGQPEPGEPQPGPYGGQQQGYGPQDAGQSGYDASGYQQGGYQQPGYQQPGYPQGGYEQGGYEQAGYGQPAYGAPQPAGHPQPGPAQQRPSANAVEAKGFFAALFDFSFRSFITIKFARFIYALLIIVSALAWFMMIISGFATGEPVFGIIVLLLGWIPVVLYIVLYRVVLEVMISMVRTSQNTAATQAEVEQLRADLMNR</sequence>
<comment type="subcellular location">
    <subcellularLocation>
        <location evidence="1">Membrane</location>
        <topology evidence="1">Multi-pass membrane protein</topology>
    </subcellularLocation>
</comment>
<organism evidence="7 8">
    <name type="scientific">Nesterenkonia aerolata</name>
    <dbReference type="NCBI Taxonomy" id="3074079"/>
    <lineage>
        <taxon>Bacteria</taxon>
        <taxon>Bacillati</taxon>
        <taxon>Actinomycetota</taxon>
        <taxon>Actinomycetes</taxon>
        <taxon>Micrococcales</taxon>
        <taxon>Micrococcaceae</taxon>
        <taxon>Nesterenkonia</taxon>
    </lineage>
</organism>
<keyword evidence="4 6" id="KW-0472">Membrane</keyword>
<proteinExistence type="predicted"/>